<keyword evidence="2 4" id="KW-0413">Isomerase</keyword>
<organism evidence="6 7">
    <name type="scientific">Candidatus Vogelbacteria bacterium CG10_big_fil_rev_8_21_14_0_10_45_14</name>
    <dbReference type="NCBI Taxonomy" id="1975042"/>
    <lineage>
        <taxon>Bacteria</taxon>
        <taxon>Candidatus Vogeliibacteriota</taxon>
    </lineage>
</organism>
<dbReference type="SUPFAM" id="SSF55120">
    <property type="entry name" value="Pseudouridine synthase"/>
    <property type="match status" value="1"/>
</dbReference>
<accession>A0A2H0RJV9</accession>
<dbReference type="EC" id="5.4.99.-" evidence="4"/>
<proteinExistence type="inferred from homology"/>
<dbReference type="GO" id="GO:0003723">
    <property type="term" value="F:RNA binding"/>
    <property type="evidence" value="ECO:0007669"/>
    <property type="project" value="InterPro"/>
</dbReference>
<dbReference type="GO" id="GO:0009982">
    <property type="term" value="F:pseudouridine synthase activity"/>
    <property type="evidence" value="ECO:0007669"/>
    <property type="project" value="InterPro"/>
</dbReference>
<dbReference type="InterPro" id="IPR050188">
    <property type="entry name" value="RluA_PseudoU_synthase"/>
</dbReference>
<evidence type="ECO:0000256" key="3">
    <source>
        <dbReference type="PIRSR" id="PIRSR606225-1"/>
    </source>
</evidence>
<dbReference type="PANTHER" id="PTHR21600">
    <property type="entry name" value="MITOCHONDRIAL RNA PSEUDOURIDINE SYNTHASE"/>
    <property type="match status" value="1"/>
</dbReference>
<protein>
    <recommendedName>
        <fullName evidence="4">Pseudouridine synthase</fullName>
        <ecNumber evidence="4">5.4.99.-</ecNumber>
    </recommendedName>
</protein>
<reference evidence="6 7" key="1">
    <citation type="submission" date="2017-09" db="EMBL/GenBank/DDBJ databases">
        <title>Depth-based differentiation of microbial function through sediment-hosted aquifers and enrichment of novel symbionts in the deep terrestrial subsurface.</title>
        <authorList>
            <person name="Probst A.J."/>
            <person name="Ladd B."/>
            <person name="Jarett J.K."/>
            <person name="Geller-Mcgrath D.E."/>
            <person name="Sieber C.M."/>
            <person name="Emerson J.B."/>
            <person name="Anantharaman K."/>
            <person name="Thomas B.C."/>
            <person name="Malmstrom R."/>
            <person name="Stieglmeier M."/>
            <person name="Klingl A."/>
            <person name="Woyke T."/>
            <person name="Ryan C.M."/>
            <person name="Banfield J.F."/>
        </authorList>
    </citation>
    <scope>NUCLEOTIDE SEQUENCE [LARGE SCALE GENOMIC DNA]</scope>
    <source>
        <strain evidence="6">CG10_big_fil_rev_8_21_14_0_10_45_14</strain>
    </source>
</reference>
<evidence type="ECO:0000313" key="7">
    <source>
        <dbReference type="Proteomes" id="UP000230833"/>
    </source>
</evidence>
<dbReference type="InterPro" id="IPR006145">
    <property type="entry name" value="PsdUridine_synth_RsuA/RluA"/>
</dbReference>
<comment type="function">
    <text evidence="4">Responsible for synthesis of pseudouridine from uracil.</text>
</comment>
<dbReference type="Proteomes" id="UP000230833">
    <property type="component" value="Unassembled WGS sequence"/>
</dbReference>
<dbReference type="InterPro" id="IPR006224">
    <property type="entry name" value="PsdUridine_synth_RluA-like_CS"/>
</dbReference>
<dbReference type="AlphaFoldDB" id="A0A2H0RJV9"/>
<evidence type="ECO:0000256" key="1">
    <source>
        <dbReference type="ARBA" id="ARBA00010876"/>
    </source>
</evidence>
<evidence type="ECO:0000259" key="5">
    <source>
        <dbReference type="Pfam" id="PF00849"/>
    </source>
</evidence>
<comment type="catalytic activity">
    <reaction evidence="4">
        <text>a uridine in RNA = a pseudouridine in RNA</text>
        <dbReference type="Rhea" id="RHEA:48348"/>
        <dbReference type="Rhea" id="RHEA-COMP:12068"/>
        <dbReference type="Rhea" id="RHEA-COMP:12069"/>
        <dbReference type="ChEBI" id="CHEBI:65314"/>
        <dbReference type="ChEBI" id="CHEBI:65315"/>
    </reaction>
</comment>
<dbReference type="PROSITE" id="PS01129">
    <property type="entry name" value="PSI_RLU"/>
    <property type="match status" value="1"/>
</dbReference>
<dbReference type="GO" id="GO:0140098">
    <property type="term" value="F:catalytic activity, acting on RNA"/>
    <property type="evidence" value="ECO:0007669"/>
    <property type="project" value="UniProtKB-ARBA"/>
</dbReference>
<dbReference type="InterPro" id="IPR006225">
    <property type="entry name" value="PsdUridine_synth_RluC/D"/>
</dbReference>
<dbReference type="GO" id="GO:0000455">
    <property type="term" value="P:enzyme-directed rRNA pseudouridine synthesis"/>
    <property type="evidence" value="ECO:0007669"/>
    <property type="project" value="TreeGrafter"/>
</dbReference>
<evidence type="ECO:0000313" key="6">
    <source>
        <dbReference type="EMBL" id="PIR46778.1"/>
    </source>
</evidence>
<comment type="caution">
    <text evidence="6">The sequence shown here is derived from an EMBL/GenBank/DDBJ whole genome shotgun (WGS) entry which is preliminary data.</text>
</comment>
<feature type="domain" description="Pseudouridine synthase RsuA/RluA-like" evidence="5">
    <location>
        <begin position="14"/>
        <end position="181"/>
    </location>
</feature>
<evidence type="ECO:0000256" key="2">
    <source>
        <dbReference type="ARBA" id="ARBA00023235"/>
    </source>
</evidence>
<evidence type="ECO:0000256" key="4">
    <source>
        <dbReference type="RuleBase" id="RU362028"/>
    </source>
</evidence>
<sequence>MKKTKIHIIYEDKDIMVLNKPAGLMVHPDGKGSVPSLTDWILERYPEILGVGEKMRLLDGTEIDRPGIVHRLDKDTSGALVVAKTQEAYAFLKRQFETRTAQKSYLAIVLGTPKDKTGMISMPIGRSSADFRRWSAKGKRTGELREAMTAYKVMEVFKGYSLLDIHPKTGRTHQIRVHLSAIGHPVACDTLYGKKGGCPNGGTRQLLHASSLAIALPMGGIEKFEAPLPEDFESVLAELRQMC</sequence>
<dbReference type="NCBIfam" id="TIGR00005">
    <property type="entry name" value="rluA_subfam"/>
    <property type="match status" value="1"/>
</dbReference>
<gene>
    <name evidence="6" type="ORF">COV07_02240</name>
</gene>
<dbReference type="Gene3D" id="3.30.2350.10">
    <property type="entry name" value="Pseudouridine synthase"/>
    <property type="match status" value="1"/>
</dbReference>
<dbReference type="InterPro" id="IPR020103">
    <property type="entry name" value="PsdUridine_synth_cat_dom_sf"/>
</dbReference>
<dbReference type="EMBL" id="PCYL01000028">
    <property type="protein sequence ID" value="PIR46778.1"/>
    <property type="molecule type" value="Genomic_DNA"/>
</dbReference>
<dbReference type="PANTHER" id="PTHR21600:SF44">
    <property type="entry name" value="RIBOSOMAL LARGE SUBUNIT PSEUDOURIDINE SYNTHASE D"/>
    <property type="match status" value="1"/>
</dbReference>
<name>A0A2H0RJV9_9BACT</name>
<dbReference type="CDD" id="cd02869">
    <property type="entry name" value="PseudoU_synth_RluA_like"/>
    <property type="match status" value="1"/>
</dbReference>
<feature type="active site" evidence="3">
    <location>
        <position position="73"/>
    </location>
</feature>
<dbReference type="Pfam" id="PF00849">
    <property type="entry name" value="PseudoU_synth_2"/>
    <property type="match status" value="1"/>
</dbReference>
<comment type="similarity">
    <text evidence="1 4">Belongs to the pseudouridine synthase RluA family.</text>
</comment>